<evidence type="ECO:0000313" key="1">
    <source>
        <dbReference type="EMBL" id="CAG8550188.1"/>
    </source>
</evidence>
<dbReference type="Proteomes" id="UP000789366">
    <property type="component" value="Unassembled WGS sequence"/>
</dbReference>
<sequence>MALNIKKTGHYLARKQGIEEMNNKFGTGKFELISNYCIPCLEKVIYSAFARMVKEELVFMESYEEFKEIIDEEKGKFENKQYE</sequence>
<comment type="caution">
    <text evidence="1">The sequence shown here is derived from an EMBL/GenBank/DDBJ whole genome shotgun (WGS) entry which is preliminary data.</text>
</comment>
<dbReference type="EMBL" id="CAJVPW010005117">
    <property type="protein sequence ID" value="CAG8550188.1"/>
    <property type="molecule type" value="Genomic_DNA"/>
</dbReference>
<organism evidence="1 2">
    <name type="scientific">Cetraspora pellucida</name>
    <dbReference type="NCBI Taxonomy" id="1433469"/>
    <lineage>
        <taxon>Eukaryota</taxon>
        <taxon>Fungi</taxon>
        <taxon>Fungi incertae sedis</taxon>
        <taxon>Mucoromycota</taxon>
        <taxon>Glomeromycotina</taxon>
        <taxon>Glomeromycetes</taxon>
        <taxon>Diversisporales</taxon>
        <taxon>Gigasporaceae</taxon>
        <taxon>Cetraspora</taxon>
    </lineage>
</organism>
<accession>A0ACA9LW10</accession>
<reference evidence="1" key="1">
    <citation type="submission" date="2021-06" db="EMBL/GenBank/DDBJ databases">
        <authorList>
            <person name="Kallberg Y."/>
            <person name="Tangrot J."/>
            <person name="Rosling A."/>
        </authorList>
    </citation>
    <scope>NUCLEOTIDE SEQUENCE</scope>
    <source>
        <strain evidence="1">28 12/20/2015</strain>
    </source>
</reference>
<protein>
    <submittedName>
        <fullName evidence="1">4755_t:CDS:1</fullName>
    </submittedName>
</protein>
<gene>
    <name evidence="1" type="ORF">SPELUC_LOCUS5171</name>
</gene>
<evidence type="ECO:0000313" key="2">
    <source>
        <dbReference type="Proteomes" id="UP000789366"/>
    </source>
</evidence>
<name>A0ACA9LW10_9GLOM</name>
<keyword evidence="2" id="KW-1185">Reference proteome</keyword>
<proteinExistence type="predicted"/>